<gene>
    <name evidence="7" type="ORF">D7004_13215</name>
</gene>
<evidence type="ECO:0000313" key="8">
    <source>
        <dbReference type="Proteomes" id="UP000274046"/>
    </source>
</evidence>
<evidence type="ECO:0000313" key="7">
    <source>
        <dbReference type="EMBL" id="RNL52503.1"/>
    </source>
</evidence>
<comment type="subcellular location">
    <subcellularLocation>
        <location evidence="1">Membrane</location>
        <topology evidence="1">Multi-pass membrane protein</topology>
    </subcellularLocation>
</comment>
<feature type="transmembrane region" description="Helical" evidence="5">
    <location>
        <begin position="5"/>
        <end position="24"/>
    </location>
</feature>
<evidence type="ECO:0000256" key="3">
    <source>
        <dbReference type="ARBA" id="ARBA00022989"/>
    </source>
</evidence>
<dbReference type="GO" id="GO:0030416">
    <property type="term" value="P:methylamine metabolic process"/>
    <property type="evidence" value="ECO:0007669"/>
    <property type="project" value="InterPro"/>
</dbReference>
<dbReference type="Pfam" id="PF07291">
    <property type="entry name" value="MauE"/>
    <property type="match status" value="1"/>
</dbReference>
<protein>
    <submittedName>
        <fullName evidence="7">DoxX family membrane protein</fullName>
    </submittedName>
</protein>
<dbReference type="Proteomes" id="UP000274046">
    <property type="component" value="Unassembled WGS sequence"/>
</dbReference>
<evidence type="ECO:0000256" key="4">
    <source>
        <dbReference type="ARBA" id="ARBA00023136"/>
    </source>
</evidence>
<feature type="transmembrane region" description="Helical" evidence="5">
    <location>
        <begin position="109"/>
        <end position="131"/>
    </location>
</feature>
<sequence length="294" mass="33559">MKKELFILLLRIIIGILFLISGVSKLINVQEFIQIILTYGFGSISYIGVLFPPVEILLGLAFLLNQNLRSTAVVAGIMTAIFTLMFIYGNNFRDVKDCGCFGSIIPLQMPVWFFYCKNLLILFCCYFINRIAKNHSKLWQNRLLLFCGVIVFTASGISLTNPFYKVDFSEKFIGKDLSKIILKNLNLDRDKTYALFFFSPLCSHCWDATANVMSWKTSGYVDEVIAISPLSQKESVMAIYQPRFKTNFSFQYLEPSLFEHSFPKFPRVLLVKSHIVISVFGPTVSSGYLLKENK</sequence>
<proteinExistence type="predicted"/>
<dbReference type="AlphaFoldDB" id="A0A3N0BTT6"/>
<dbReference type="EMBL" id="RBEE01000023">
    <property type="protein sequence ID" value="RNL52503.1"/>
    <property type="molecule type" value="Genomic_DNA"/>
</dbReference>
<comment type="caution">
    <text evidence="7">The sequence shown here is derived from an EMBL/GenBank/DDBJ whole genome shotgun (WGS) entry which is preliminary data.</text>
</comment>
<keyword evidence="4 5" id="KW-0472">Membrane</keyword>
<dbReference type="UniPathway" id="UPA00895"/>
<dbReference type="InterPro" id="IPR009908">
    <property type="entry name" value="Methylamine_util_MauE"/>
</dbReference>
<evidence type="ECO:0000256" key="1">
    <source>
        <dbReference type="ARBA" id="ARBA00004141"/>
    </source>
</evidence>
<dbReference type="OrthoDB" id="978385at2"/>
<dbReference type="GO" id="GO:0016020">
    <property type="term" value="C:membrane"/>
    <property type="evidence" value="ECO:0007669"/>
    <property type="project" value="UniProtKB-SubCell"/>
</dbReference>
<feature type="transmembrane region" description="Helical" evidence="5">
    <location>
        <begin position="143"/>
        <end position="164"/>
    </location>
</feature>
<name>A0A3N0BTT6_9SPHI</name>
<accession>A0A3N0BTT6</accession>
<evidence type="ECO:0000256" key="2">
    <source>
        <dbReference type="ARBA" id="ARBA00022692"/>
    </source>
</evidence>
<organism evidence="7 8">
    <name type="scientific">Pedobacter jejuensis</name>
    <dbReference type="NCBI Taxonomy" id="1268550"/>
    <lineage>
        <taxon>Bacteria</taxon>
        <taxon>Pseudomonadati</taxon>
        <taxon>Bacteroidota</taxon>
        <taxon>Sphingobacteriia</taxon>
        <taxon>Sphingobacteriales</taxon>
        <taxon>Sphingobacteriaceae</taxon>
        <taxon>Pedobacter</taxon>
    </lineage>
</organism>
<keyword evidence="2 5" id="KW-0812">Transmembrane</keyword>
<evidence type="ECO:0000259" key="6">
    <source>
        <dbReference type="Pfam" id="PF07291"/>
    </source>
</evidence>
<dbReference type="RefSeq" id="WP_123206306.1">
    <property type="nucleotide sequence ID" value="NZ_RBEE01000023.1"/>
</dbReference>
<keyword evidence="8" id="KW-1185">Reference proteome</keyword>
<keyword evidence="3 5" id="KW-1133">Transmembrane helix</keyword>
<feature type="domain" description="Methylamine utilisation protein MauE" evidence="6">
    <location>
        <begin position="4"/>
        <end position="125"/>
    </location>
</feature>
<evidence type="ECO:0000256" key="5">
    <source>
        <dbReference type="SAM" id="Phobius"/>
    </source>
</evidence>
<feature type="transmembrane region" description="Helical" evidence="5">
    <location>
        <begin position="71"/>
        <end position="89"/>
    </location>
</feature>
<reference evidence="7 8" key="1">
    <citation type="submission" date="2018-10" db="EMBL/GenBank/DDBJ databases">
        <title>Genome sequencing of Pedobacter jejuensis TNB23.</title>
        <authorList>
            <person name="Cho Y.-J."/>
            <person name="Cho A."/>
            <person name="Kim O.-S."/>
        </authorList>
    </citation>
    <scope>NUCLEOTIDE SEQUENCE [LARGE SCALE GENOMIC DNA]</scope>
    <source>
        <strain evidence="7 8">TNB23</strain>
    </source>
</reference>
<feature type="transmembrane region" description="Helical" evidence="5">
    <location>
        <begin position="44"/>
        <end position="64"/>
    </location>
</feature>